<dbReference type="Proteomes" id="UP000468828">
    <property type="component" value="Unassembled WGS sequence"/>
</dbReference>
<comment type="similarity">
    <text evidence="3">Belongs to the UDP-glucose/GDP-mannose dehydrogenase family.</text>
</comment>
<protein>
    <submittedName>
        <fullName evidence="6">Nucleotide sugar dehydrogenase</fullName>
    </submittedName>
</protein>
<name>A0A6P0EVG4_9ACTN</name>
<dbReference type="EMBL" id="JAAGWH010000049">
    <property type="protein sequence ID" value="NEK95661.1"/>
    <property type="molecule type" value="Genomic_DNA"/>
</dbReference>
<evidence type="ECO:0000313" key="7">
    <source>
        <dbReference type="EMBL" id="NEN52549.1"/>
    </source>
</evidence>
<dbReference type="PANTHER" id="PTHR43491:SF1">
    <property type="entry name" value="UDP-N-ACETYL-D-MANNOSAMINE DEHYDROGENASE"/>
    <property type="match status" value="1"/>
</dbReference>
<dbReference type="Pfam" id="PF00984">
    <property type="entry name" value="UDPG_MGDP_dh"/>
    <property type="match status" value="1"/>
</dbReference>
<dbReference type="GO" id="GO:0000271">
    <property type="term" value="P:polysaccharide biosynthetic process"/>
    <property type="evidence" value="ECO:0007669"/>
    <property type="project" value="InterPro"/>
</dbReference>
<dbReference type="InterPro" id="IPR028359">
    <property type="entry name" value="UDP_ManNAc/GlcNAc_DH"/>
</dbReference>
<dbReference type="GO" id="GO:0016628">
    <property type="term" value="F:oxidoreductase activity, acting on the CH-CH group of donors, NAD or NADP as acceptor"/>
    <property type="evidence" value="ECO:0007669"/>
    <property type="project" value="InterPro"/>
</dbReference>
<evidence type="ECO:0000256" key="3">
    <source>
        <dbReference type="PIRNR" id="PIRNR000124"/>
    </source>
</evidence>
<dbReference type="GO" id="GO:0051287">
    <property type="term" value="F:NAD binding"/>
    <property type="evidence" value="ECO:0007669"/>
    <property type="project" value="InterPro"/>
</dbReference>
<dbReference type="PIRSF" id="PIRSF500136">
    <property type="entry name" value="UDP_ManNAc_DH"/>
    <property type="match status" value="1"/>
</dbReference>
<keyword evidence="1" id="KW-0560">Oxidoreductase</keyword>
<dbReference type="InterPro" id="IPR036220">
    <property type="entry name" value="UDP-Glc/GDP-Man_DH_C_sf"/>
</dbReference>
<accession>A0A6P0EVG4</accession>
<organism evidence="6 8">
    <name type="scientific">Modestobacter muralis</name>
    <dbReference type="NCBI Taxonomy" id="1608614"/>
    <lineage>
        <taxon>Bacteria</taxon>
        <taxon>Bacillati</taxon>
        <taxon>Actinomycetota</taxon>
        <taxon>Actinomycetes</taxon>
        <taxon>Geodermatophilales</taxon>
        <taxon>Geodermatophilaceae</taxon>
        <taxon>Modestobacter</taxon>
    </lineage>
</organism>
<evidence type="ECO:0000256" key="2">
    <source>
        <dbReference type="ARBA" id="ARBA00023027"/>
    </source>
</evidence>
<evidence type="ECO:0000259" key="5">
    <source>
        <dbReference type="SMART" id="SM00984"/>
    </source>
</evidence>
<gene>
    <name evidence="7" type="ORF">G3R41_16675</name>
    <name evidence="6" type="ORF">GCU67_16025</name>
</gene>
<comment type="caution">
    <text evidence="6">The sequence shown here is derived from an EMBL/GenBank/DDBJ whole genome shotgun (WGS) entry which is preliminary data.</text>
</comment>
<dbReference type="Pfam" id="PF03720">
    <property type="entry name" value="UDPG_MGDP_dh_C"/>
    <property type="match status" value="1"/>
</dbReference>
<dbReference type="InterPro" id="IPR008927">
    <property type="entry name" value="6-PGluconate_DH-like_C_sf"/>
</dbReference>
<feature type="compositionally biased region" description="Basic and acidic residues" evidence="4">
    <location>
        <begin position="1"/>
        <end position="24"/>
    </location>
</feature>
<reference evidence="7 9" key="2">
    <citation type="submission" date="2020-02" db="EMBL/GenBank/DDBJ databases">
        <title>The WGS of Modestobacter muralis DSM 100205.</title>
        <authorList>
            <person name="Jiang Z."/>
        </authorList>
    </citation>
    <scope>NUCLEOTIDE SEQUENCE [LARGE SCALE GENOMIC DNA]</scope>
    <source>
        <strain evidence="7 9">DSM 100205</strain>
    </source>
</reference>
<dbReference type="InterPro" id="IPR014026">
    <property type="entry name" value="UDP-Glc/GDP-Man_DH_dimer"/>
</dbReference>
<proteinExistence type="inferred from homology"/>
<evidence type="ECO:0000256" key="1">
    <source>
        <dbReference type="ARBA" id="ARBA00023002"/>
    </source>
</evidence>
<dbReference type="InterPro" id="IPR036291">
    <property type="entry name" value="NAD(P)-bd_dom_sf"/>
</dbReference>
<dbReference type="SMART" id="SM00984">
    <property type="entry name" value="UDPG_MGDP_dh_C"/>
    <property type="match status" value="1"/>
</dbReference>
<evidence type="ECO:0000313" key="9">
    <source>
        <dbReference type="Proteomes" id="UP000471152"/>
    </source>
</evidence>
<dbReference type="GO" id="GO:0016616">
    <property type="term" value="F:oxidoreductase activity, acting on the CH-OH group of donors, NAD or NADP as acceptor"/>
    <property type="evidence" value="ECO:0007669"/>
    <property type="project" value="InterPro"/>
</dbReference>
<evidence type="ECO:0000313" key="6">
    <source>
        <dbReference type="EMBL" id="NEK95661.1"/>
    </source>
</evidence>
<evidence type="ECO:0000313" key="8">
    <source>
        <dbReference type="Proteomes" id="UP000468828"/>
    </source>
</evidence>
<dbReference type="SUPFAM" id="SSF51735">
    <property type="entry name" value="NAD(P)-binding Rossmann-fold domains"/>
    <property type="match status" value="1"/>
</dbReference>
<dbReference type="EMBL" id="JAAGWB010000051">
    <property type="protein sequence ID" value="NEN52549.1"/>
    <property type="molecule type" value="Genomic_DNA"/>
</dbReference>
<dbReference type="InterPro" id="IPR017476">
    <property type="entry name" value="UDP-Glc/GDP-Man"/>
</dbReference>
<dbReference type="PIRSF" id="PIRSF000124">
    <property type="entry name" value="UDPglc_GDPman_dh"/>
    <property type="match status" value="1"/>
</dbReference>
<dbReference type="AlphaFoldDB" id="A0A6P0EVG4"/>
<dbReference type="PANTHER" id="PTHR43491">
    <property type="entry name" value="UDP-N-ACETYL-D-MANNOSAMINE DEHYDROGENASE"/>
    <property type="match status" value="1"/>
</dbReference>
<keyword evidence="8" id="KW-1185">Reference proteome</keyword>
<keyword evidence="2" id="KW-0520">NAD</keyword>
<dbReference type="NCBIfam" id="TIGR03026">
    <property type="entry name" value="NDP-sugDHase"/>
    <property type="match status" value="1"/>
</dbReference>
<dbReference type="SUPFAM" id="SSF52413">
    <property type="entry name" value="UDP-glucose/GDP-mannose dehydrogenase C-terminal domain"/>
    <property type="match status" value="1"/>
</dbReference>
<dbReference type="InterPro" id="IPR014027">
    <property type="entry name" value="UDP-Glc/GDP-Man_DH_C"/>
</dbReference>
<dbReference type="Gene3D" id="3.40.50.720">
    <property type="entry name" value="NAD(P)-binding Rossmann-like Domain"/>
    <property type="match status" value="2"/>
</dbReference>
<feature type="region of interest" description="Disordered" evidence="4">
    <location>
        <begin position="1"/>
        <end position="33"/>
    </location>
</feature>
<dbReference type="Proteomes" id="UP000471152">
    <property type="component" value="Unassembled WGS sequence"/>
</dbReference>
<evidence type="ECO:0000256" key="4">
    <source>
        <dbReference type="SAM" id="MobiDB-lite"/>
    </source>
</evidence>
<sequence>MRLSAADHVRTQHRAADHRADRGAPDTGAAGTVAADPVTRDAGALDVPVQPNVLAQPNIVANNIAADHIVPVPRPRSGLGRPTPVLSALSVPGIATVAVVGMGYVGLPTALALHRQGIGVIGLDVSQTRLSAIRSRQVDLLPTDLGRLAAALEDPGFRVTDDADELAEADAVIICVPTPVDAHLNPDLQALAGACAAVVARARPGQVLVLTSTTYVGCTRDLLVTPLAERGLRAGEDVFVAFSPERIDPGIAEHEHTTTPRVLGGVTPECAQWASDVVGLLTESVHLVSSAEAAELTKLYENTFRAVTLALANEFAGICRSLDLDPVEVTRAAATKPYGFLATYPGPGVGGHCIPCDPHYLLWQLRSSRTPAPLIEQAMTAIAERPHQVVARAVEVMSDLGRGLGGARVLVVGVAYKPGVQDVRETPAVEIIPGLEARGASVWYVDPLVPSMSLPDGRLMASHASAADEDWDLVLLHTVHPQHDYSWVSRSTTVLDATYRFESLPSRHVV</sequence>
<dbReference type="Pfam" id="PF03721">
    <property type="entry name" value="UDPG_MGDP_dh_N"/>
    <property type="match status" value="1"/>
</dbReference>
<dbReference type="SUPFAM" id="SSF48179">
    <property type="entry name" value="6-phosphogluconate dehydrogenase C-terminal domain-like"/>
    <property type="match status" value="1"/>
</dbReference>
<reference evidence="6 8" key="1">
    <citation type="submission" date="2020-01" db="EMBL/GenBank/DDBJ databases">
        <title>the WGS Modestobacter muralis CPCC 204518.</title>
        <authorList>
            <person name="Jiang Z."/>
        </authorList>
    </citation>
    <scope>NUCLEOTIDE SEQUENCE [LARGE SCALE GENOMIC DNA]</scope>
    <source>
        <strain evidence="6 8">DSM 100205</strain>
    </source>
</reference>
<feature type="domain" description="UDP-glucose/GDP-mannose dehydrogenase C-terminal" evidence="5">
    <location>
        <begin position="410"/>
        <end position="503"/>
    </location>
</feature>
<dbReference type="InterPro" id="IPR001732">
    <property type="entry name" value="UDP-Glc/GDP-Man_DH_N"/>
</dbReference>